<protein>
    <submittedName>
        <fullName evidence="7">Putative membrane protein</fullName>
    </submittedName>
</protein>
<comment type="caution">
    <text evidence="7">The sequence shown here is derived from an EMBL/GenBank/DDBJ whole genome shotgun (WGS) entry which is preliminary data.</text>
</comment>
<keyword evidence="8" id="KW-1185">Reference proteome</keyword>
<feature type="transmembrane region" description="Helical" evidence="6">
    <location>
        <begin position="153"/>
        <end position="174"/>
    </location>
</feature>
<keyword evidence="5 6" id="KW-0472">Membrane</keyword>
<keyword evidence="2" id="KW-1003">Cell membrane</keyword>
<keyword evidence="3 6" id="KW-0812">Transmembrane</keyword>
<feature type="transmembrane region" description="Helical" evidence="6">
    <location>
        <begin position="186"/>
        <end position="208"/>
    </location>
</feature>
<accession>A0A7W5YRF0</accession>
<evidence type="ECO:0000256" key="6">
    <source>
        <dbReference type="SAM" id="Phobius"/>
    </source>
</evidence>
<proteinExistence type="predicted"/>
<feature type="transmembrane region" description="Helical" evidence="6">
    <location>
        <begin position="228"/>
        <end position="251"/>
    </location>
</feature>
<dbReference type="Proteomes" id="UP000579945">
    <property type="component" value="Unassembled WGS sequence"/>
</dbReference>
<feature type="transmembrane region" description="Helical" evidence="6">
    <location>
        <begin position="120"/>
        <end position="141"/>
    </location>
</feature>
<feature type="transmembrane region" description="Helical" evidence="6">
    <location>
        <begin position="44"/>
        <end position="64"/>
    </location>
</feature>
<dbReference type="Pfam" id="PF09678">
    <property type="entry name" value="Caa3_CtaG"/>
    <property type="match status" value="1"/>
</dbReference>
<gene>
    <name evidence="7" type="ORF">FHR33_003384</name>
</gene>
<reference evidence="7 8" key="1">
    <citation type="submission" date="2020-08" db="EMBL/GenBank/DDBJ databases">
        <title>Sequencing the genomes of 1000 actinobacteria strains.</title>
        <authorList>
            <person name="Klenk H.-P."/>
        </authorList>
    </citation>
    <scope>NUCLEOTIDE SEQUENCE [LARGE SCALE GENOMIC DNA]</scope>
    <source>
        <strain evidence="7 8">DSM 44320</strain>
    </source>
</reference>
<evidence type="ECO:0000256" key="5">
    <source>
        <dbReference type="ARBA" id="ARBA00023136"/>
    </source>
</evidence>
<feature type="transmembrane region" description="Helical" evidence="6">
    <location>
        <begin position="13"/>
        <end position="32"/>
    </location>
</feature>
<keyword evidence="4 6" id="KW-1133">Transmembrane helix</keyword>
<sequence length="277" mass="29476">MTAHEHASAGLDAWQVAAAIIGALAVALYLGAARRLGRRGDAWSWRPTASFTAGGLSLVAAATLEPPGEPFTAHMAQHLVAGMAAPLLMALGRPLTLALRALRPGARRRGLLAVAHSPPVSWLVFPPTAAVLDLGGLWLLYRTPLLAAAQERPWLHAAVHIHVVAAGFLLAFSVCQLDPLRRRWSLPWRAATLLAAGTAHAVLAKTLYATPPPGTGFAVPDLRTGAQLMYYGGDLVELGLATVLAVQWYAVTGRTHARALRRARLLQEPVTPPFGRR</sequence>
<name>A0A7W5YRF0_9ACTN</name>
<evidence type="ECO:0000256" key="4">
    <source>
        <dbReference type="ARBA" id="ARBA00022989"/>
    </source>
</evidence>
<feature type="transmembrane region" description="Helical" evidence="6">
    <location>
        <begin position="76"/>
        <end position="99"/>
    </location>
</feature>
<evidence type="ECO:0000313" key="7">
    <source>
        <dbReference type="EMBL" id="MBB3727524.1"/>
    </source>
</evidence>
<evidence type="ECO:0000256" key="3">
    <source>
        <dbReference type="ARBA" id="ARBA00022692"/>
    </source>
</evidence>
<evidence type="ECO:0000313" key="8">
    <source>
        <dbReference type="Proteomes" id="UP000579945"/>
    </source>
</evidence>
<comment type="subcellular location">
    <subcellularLocation>
        <location evidence="1">Cell membrane</location>
        <topology evidence="1">Multi-pass membrane protein</topology>
    </subcellularLocation>
</comment>
<dbReference type="RefSeq" id="WP_221241128.1">
    <property type="nucleotide sequence ID" value="NZ_JACIBV010000001.1"/>
</dbReference>
<dbReference type="InterPro" id="IPR019108">
    <property type="entry name" value="Caa3_assmbl_CtaG-rel"/>
</dbReference>
<dbReference type="AlphaFoldDB" id="A0A7W5YRF0"/>
<evidence type="ECO:0000256" key="1">
    <source>
        <dbReference type="ARBA" id="ARBA00004651"/>
    </source>
</evidence>
<organism evidence="7 8">
    <name type="scientific">Nonomuraea dietziae</name>
    <dbReference type="NCBI Taxonomy" id="65515"/>
    <lineage>
        <taxon>Bacteria</taxon>
        <taxon>Bacillati</taxon>
        <taxon>Actinomycetota</taxon>
        <taxon>Actinomycetes</taxon>
        <taxon>Streptosporangiales</taxon>
        <taxon>Streptosporangiaceae</taxon>
        <taxon>Nonomuraea</taxon>
    </lineage>
</organism>
<evidence type="ECO:0000256" key="2">
    <source>
        <dbReference type="ARBA" id="ARBA00022475"/>
    </source>
</evidence>
<dbReference type="GO" id="GO:0005886">
    <property type="term" value="C:plasma membrane"/>
    <property type="evidence" value="ECO:0007669"/>
    <property type="project" value="UniProtKB-SubCell"/>
</dbReference>
<dbReference type="EMBL" id="JACIBV010000001">
    <property type="protein sequence ID" value="MBB3727524.1"/>
    <property type="molecule type" value="Genomic_DNA"/>
</dbReference>
<dbReference type="GeneID" id="95389818"/>